<dbReference type="Proteomes" id="UP000289738">
    <property type="component" value="Chromosome A01"/>
</dbReference>
<keyword evidence="9" id="KW-1185">Reference proteome</keyword>
<dbReference type="GO" id="GO:0005576">
    <property type="term" value="C:extracellular region"/>
    <property type="evidence" value="ECO:0007669"/>
    <property type="project" value="UniProtKB-SubCell"/>
</dbReference>
<dbReference type="GO" id="GO:0005179">
    <property type="term" value="F:hormone activity"/>
    <property type="evidence" value="ECO:0007669"/>
    <property type="project" value="UniProtKB-KW"/>
</dbReference>
<gene>
    <name evidence="8" type="ORF">Ahy_A01g004105</name>
</gene>
<comment type="caution">
    <text evidence="8">The sequence shown here is derived from an EMBL/GenBank/DDBJ whole genome shotgun (WGS) entry which is preliminary data.</text>
</comment>
<dbReference type="GO" id="GO:0019722">
    <property type="term" value="P:calcium-mediated signaling"/>
    <property type="evidence" value="ECO:0007669"/>
    <property type="project" value="TreeGrafter"/>
</dbReference>
<keyword evidence="5" id="KW-0732">Signal</keyword>
<keyword evidence="6" id="KW-1015">Disulfide bond</keyword>
<keyword evidence="7" id="KW-0472">Membrane</keyword>
<proteinExistence type="inferred from homology"/>
<comment type="similarity">
    <text evidence="2">Belongs to the plant rapid alkalinization factor (RALF) family.</text>
</comment>
<evidence type="ECO:0000313" key="9">
    <source>
        <dbReference type="Proteomes" id="UP000289738"/>
    </source>
</evidence>
<evidence type="ECO:0000256" key="3">
    <source>
        <dbReference type="ARBA" id="ARBA00022525"/>
    </source>
</evidence>
<feature type="transmembrane region" description="Helical" evidence="7">
    <location>
        <begin position="6"/>
        <end position="27"/>
    </location>
</feature>
<dbReference type="Pfam" id="PF05498">
    <property type="entry name" value="RALF"/>
    <property type="match status" value="1"/>
</dbReference>
<evidence type="ECO:0000256" key="4">
    <source>
        <dbReference type="ARBA" id="ARBA00022702"/>
    </source>
</evidence>
<evidence type="ECO:0000256" key="1">
    <source>
        <dbReference type="ARBA" id="ARBA00004613"/>
    </source>
</evidence>
<name>A0A445EVA6_ARAHY</name>
<evidence type="ECO:0000256" key="5">
    <source>
        <dbReference type="ARBA" id="ARBA00022729"/>
    </source>
</evidence>
<evidence type="ECO:0008006" key="10">
    <source>
        <dbReference type="Google" id="ProtNLM"/>
    </source>
</evidence>
<dbReference type="STRING" id="3818.A0A445EVA6"/>
<keyword evidence="4" id="KW-0372">Hormone</keyword>
<dbReference type="GO" id="GO:0009506">
    <property type="term" value="C:plasmodesma"/>
    <property type="evidence" value="ECO:0007669"/>
    <property type="project" value="TreeGrafter"/>
</dbReference>
<keyword evidence="7" id="KW-1133">Transmembrane helix</keyword>
<evidence type="ECO:0000256" key="7">
    <source>
        <dbReference type="SAM" id="Phobius"/>
    </source>
</evidence>
<dbReference type="PROSITE" id="PS51257">
    <property type="entry name" value="PROKAR_LIPOPROTEIN"/>
    <property type="match status" value="1"/>
</dbReference>
<evidence type="ECO:0000313" key="8">
    <source>
        <dbReference type="EMBL" id="RYR79272.1"/>
    </source>
</evidence>
<reference evidence="8 9" key="1">
    <citation type="submission" date="2019-01" db="EMBL/GenBank/DDBJ databases">
        <title>Sequencing of cultivated peanut Arachis hypogaea provides insights into genome evolution and oil improvement.</title>
        <authorList>
            <person name="Chen X."/>
        </authorList>
    </citation>
    <scope>NUCLEOTIDE SEQUENCE [LARGE SCALE GENOMIC DNA]</scope>
    <source>
        <strain evidence="9">cv. Fuhuasheng</strain>
        <tissue evidence="8">Leaves</tissue>
    </source>
</reference>
<dbReference type="InterPro" id="IPR008801">
    <property type="entry name" value="RALF"/>
</dbReference>
<organism evidence="8 9">
    <name type="scientific">Arachis hypogaea</name>
    <name type="common">Peanut</name>
    <dbReference type="NCBI Taxonomy" id="3818"/>
    <lineage>
        <taxon>Eukaryota</taxon>
        <taxon>Viridiplantae</taxon>
        <taxon>Streptophyta</taxon>
        <taxon>Embryophyta</taxon>
        <taxon>Tracheophyta</taxon>
        <taxon>Spermatophyta</taxon>
        <taxon>Magnoliopsida</taxon>
        <taxon>eudicotyledons</taxon>
        <taxon>Gunneridae</taxon>
        <taxon>Pentapetalae</taxon>
        <taxon>rosids</taxon>
        <taxon>fabids</taxon>
        <taxon>Fabales</taxon>
        <taxon>Fabaceae</taxon>
        <taxon>Papilionoideae</taxon>
        <taxon>50 kb inversion clade</taxon>
        <taxon>dalbergioids sensu lato</taxon>
        <taxon>Dalbergieae</taxon>
        <taxon>Pterocarpus clade</taxon>
        <taxon>Arachis</taxon>
    </lineage>
</organism>
<dbReference type="AlphaFoldDB" id="A0A445EVA6"/>
<comment type="subcellular location">
    <subcellularLocation>
        <location evidence="1">Secreted</location>
    </subcellularLocation>
</comment>
<protein>
    <recommendedName>
        <fullName evidence="10">Rapid ALkalinization Factor</fullName>
    </recommendedName>
</protein>
<keyword evidence="3" id="KW-0964">Secreted</keyword>
<dbReference type="GO" id="GO:0040008">
    <property type="term" value="P:regulation of growth"/>
    <property type="evidence" value="ECO:0007669"/>
    <property type="project" value="UniProtKB-ARBA"/>
</dbReference>
<accession>A0A445EVA6</accession>
<sequence length="124" mass="13458">MANKNYSLHLTLIVACIATMTAVVAGMRMMTKTIPSLSCNGTIGECMKTKKEFEMDSKSNMKIFESMKKVIGNSVTGRNRIPCSKNDNTTKNCSLGPLANRYNRDYSVFNRCGSNGGGGSSTHS</sequence>
<evidence type="ECO:0000256" key="6">
    <source>
        <dbReference type="ARBA" id="ARBA00023157"/>
    </source>
</evidence>
<evidence type="ECO:0000256" key="2">
    <source>
        <dbReference type="ARBA" id="ARBA00009178"/>
    </source>
</evidence>
<keyword evidence="7" id="KW-0812">Transmembrane</keyword>
<dbReference type="PANTHER" id="PTHR33136">
    <property type="entry name" value="RAPID ALKALINIZATION FACTOR-LIKE"/>
    <property type="match status" value="1"/>
</dbReference>
<dbReference type="PANTHER" id="PTHR33136:SF13">
    <property type="entry name" value="OS10G0328900 PROTEIN"/>
    <property type="match status" value="1"/>
</dbReference>
<dbReference type="EMBL" id="SDMP01000001">
    <property type="protein sequence ID" value="RYR79272.1"/>
    <property type="molecule type" value="Genomic_DNA"/>
</dbReference>